<dbReference type="Proteomes" id="UP000002698">
    <property type="component" value="Chromosome"/>
</dbReference>
<reference evidence="1 2" key="1">
    <citation type="journal article" date="2005" name="Genome Res.">
        <title>Living with two extremes: conclusions from the genome sequence of Natronomonas pharaonis.</title>
        <authorList>
            <person name="Falb M."/>
            <person name="Pfeiffer F."/>
            <person name="Palm P."/>
            <person name="Rodewald K."/>
            <person name="Hickmann V."/>
            <person name="Tittor J."/>
            <person name="Oesterhelt D."/>
        </authorList>
    </citation>
    <scope>NUCLEOTIDE SEQUENCE [LARGE SCALE GENOMIC DNA]</scope>
    <source>
        <strain evidence="2">ATCC 35678 / DSM 2160 / CIP 103997 / JCM 8858 / NBRC 14720 / NCIMB 2260 / Gabara</strain>
    </source>
</reference>
<dbReference type="EMBL" id="CR936257">
    <property type="protein sequence ID" value="CAI49837.1"/>
    <property type="molecule type" value="Genomic_DNA"/>
</dbReference>
<dbReference type="eggNOG" id="arCOG09141">
    <property type="taxonomic scope" value="Archaea"/>
</dbReference>
<dbReference type="EnsemblBacteria" id="CAI49837">
    <property type="protein sequence ID" value="CAI49837"/>
    <property type="gene ID" value="NP_3492A"/>
</dbReference>
<dbReference type="KEGG" id="nph:NP_3492A"/>
<proteinExistence type="predicted"/>
<dbReference type="GeneID" id="3701788"/>
<dbReference type="HOGENOM" id="CLU_093042_0_0_2"/>
<name>A0A1U7EXD1_NATPD</name>
<dbReference type="STRING" id="348780.NP_3492A"/>
<evidence type="ECO:0000313" key="1">
    <source>
        <dbReference type="EMBL" id="CAI49837.1"/>
    </source>
</evidence>
<organism evidence="1 2">
    <name type="scientific">Natronomonas pharaonis (strain ATCC 35678 / DSM 2160 / CIP 103997 / JCM 8858 / NBRC 14720 / NCIMB 2260 / Gabara)</name>
    <name type="common">Halobacterium pharaonis</name>
    <dbReference type="NCBI Taxonomy" id="348780"/>
    <lineage>
        <taxon>Archaea</taxon>
        <taxon>Methanobacteriati</taxon>
        <taxon>Methanobacteriota</taxon>
        <taxon>Stenosarchaea group</taxon>
        <taxon>Halobacteria</taxon>
        <taxon>Halobacteriales</taxon>
        <taxon>Natronomonadaceae</taxon>
        <taxon>Natronomonas</taxon>
    </lineage>
</organism>
<evidence type="ECO:0000313" key="2">
    <source>
        <dbReference type="Proteomes" id="UP000002698"/>
    </source>
</evidence>
<gene>
    <name evidence="1" type="ordered locus">NP_3492A</name>
</gene>
<keyword evidence="2" id="KW-1185">Reference proteome</keyword>
<dbReference type="RefSeq" id="WP_011323457.1">
    <property type="nucleotide sequence ID" value="NC_007426.1"/>
</dbReference>
<accession>A0A1U7EXD1</accession>
<dbReference type="OrthoDB" id="351150at2157"/>
<sequence length="213" mass="21826">MVPVPLPRLALVVSLAVLGVSLAGFVSAAGLAGGLSTATAGEVTVDDGAVVFADAGGDRTPVADATAAGRIEITDTGGLLAVTTRPKESGALTDSQREAAARIAVSDATLAEQLETSDGVTVDVAPLRADEPVDRQLRRSDIDAGPPAGAVNSTFRSVDTTGSSIALERVGPRYDDRRALVVVEPVDAPDEYRAVVDLNAETVDRILQLEVVN</sequence>
<dbReference type="AlphaFoldDB" id="A0A1U7EXD1"/>
<protein>
    <submittedName>
        <fullName evidence="1">Uncharacterized protein</fullName>
    </submittedName>
</protein>